<keyword evidence="1" id="KW-1185">Reference proteome</keyword>
<evidence type="ECO:0000313" key="1">
    <source>
        <dbReference type="Proteomes" id="UP001652660"/>
    </source>
</evidence>
<dbReference type="GeneID" id="140015140"/>
<accession>A0ABM4VUD0</accession>
<reference evidence="2" key="1">
    <citation type="submission" date="2025-08" db="UniProtKB">
        <authorList>
            <consortium name="RefSeq"/>
        </authorList>
    </citation>
    <scope>IDENTIFICATION</scope>
    <source>
        <tissue evidence="2">Leaves</tissue>
    </source>
</reference>
<evidence type="ECO:0000313" key="2">
    <source>
        <dbReference type="RefSeq" id="XP_071923138.1"/>
    </source>
</evidence>
<proteinExistence type="predicted"/>
<dbReference type="PANTHER" id="PTHR11439">
    <property type="entry name" value="GAG-POL-RELATED RETROTRANSPOSON"/>
    <property type="match status" value="1"/>
</dbReference>
<gene>
    <name evidence="2" type="primary">LOC140015140</name>
</gene>
<name>A0ABM4VUD0_COFAR</name>
<sequence>MEYLRGTMNYGIFYCGFFIVLKDYSDANWIFDLNENKCTSGYVFTFDGGAIAWKSANQTIIARSTTESEFIALELAGFKADWLRNFLVDIPPSKDLLLPVSIHCHCQAVIAITENKTIVKVDT</sequence>
<dbReference type="RefSeq" id="XP_071923138.1">
    <property type="nucleotide sequence ID" value="XM_072067037.1"/>
</dbReference>
<dbReference type="CDD" id="cd09272">
    <property type="entry name" value="RNase_HI_RT_Ty1"/>
    <property type="match status" value="1"/>
</dbReference>
<dbReference type="Proteomes" id="UP001652660">
    <property type="component" value="Chromosome 10e"/>
</dbReference>
<dbReference type="PANTHER" id="PTHR11439:SF521">
    <property type="entry name" value="RNA-DIRECTED DNA POLYMERASE"/>
    <property type="match status" value="1"/>
</dbReference>
<protein>
    <submittedName>
        <fullName evidence="2">Secreted RxLR effector protein 161-like</fullName>
    </submittedName>
</protein>
<organism evidence="1 2">
    <name type="scientific">Coffea arabica</name>
    <name type="common">Arabian coffee</name>
    <dbReference type="NCBI Taxonomy" id="13443"/>
    <lineage>
        <taxon>Eukaryota</taxon>
        <taxon>Viridiplantae</taxon>
        <taxon>Streptophyta</taxon>
        <taxon>Embryophyta</taxon>
        <taxon>Tracheophyta</taxon>
        <taxon>Spermatophyta</taxon>
        <taxon>Magnoliopsida</taxon>
        <taxon>eudicotyledons</taxon>
        <taxon>Gunneridae</taxon>
        <taxon>Pentapetalae</taxon>
        <taxon>asterids</taxon>
        <taxon>lamiids</taxon>
        <taxon>Gentianales</taxon>
        <taxon>Rubiaceae</taxon>
        <taxon>Ixoroideae</taxon>
        <taxon>Gardenieae complex</taxon>
        <taxon>Bertiereae - Coffeeae clade</taxon>
        <taxon>Coffeeae</taxon>
        <taxon>Coffea</taxon>
    </lineage>
</organism>